<keyword evidence="5 6" id="KW-0472">Membrane</keyword>
<evidence type="ECO:0000256" key="4">
    <source>
        <dbReference type="ARBA" id="ARBA00022989"/>
    </source>
</evidence>
<dbReference type="PANTHER" id="PTHR33545">
    <property type="entry name" value="UPF0750 MEMBRANE PROTEIN YITT-RELATED"/>
    <property type="match status" value="1"/>
</dbReference>
<dbReference type="GO" id="GO:0005886">
    <property type="term" value="C:plasma membrane"/>
    <property type="evidence" value="ECO:0007669"/>
    <property type="project" value="UniProtKB-SubCell"/>
</dbReference>
<comment type="subcellular location">
    <subcellularLocation>
        <location evidence="1">Cell membrane</location>
        <topology evidence="1">Multi-pass membrane protein</topology>
    </subcellularLocation>
</comment>
<evidence type="ECO:0000256" key="2">
    <source>
        <dbReference type="ARBA" id="ARBA00022475"/>
    </source>
</evidence>
<evidence type="ECO:0000256" key="5">
    <source>
        <dbReference type="ARBA" id="ARBA00023136"/>
    </source>
</evidence>
<feature type="transmembrane region" description="Helical" evidence="6">
    <location>
        <begin position="117"/>
        <end position="137"/>
    </location>
</feature>
<proteinExistence type="predicted"/>
<feature type="transmembrane region" description="Helical" evidence="6">
    <location>
        <begin position="90"/>
        <end position="111"/>
    </location>
</feature>
<gene>
    <name evidence="7" type="ORF">P4706_27425</name>
</gene>
<dbReference type="InterPro" id="IPR051461">
    <property type="entry name" value="UPF0750_membrane"/>
</dbReference>
<feature type="transmembrane region" description="Helical" evidence="6">
    <location>
        <begin position="21"/>
        <end position="40"/>
    </location>
</feature>
<dbReference type="RefSeq" id="WP_367408296.1">
    <property type="nucleotide sequence ID" value="NZ_JARNBH010000039.1"/>
</dbReference>
<keyword evidence="3 6" id="KW-0812">Transmembrane</keyword>
<keyword evidence="8" id="KW-1185">Reference proteome</keyword>
<evidence type="ECO:0000313" key="8">
    <source>
        <dbReference type="Proteomes" id="UP001307168"/>
    </source>
</evidence>
<organism evidence="7 8">
    <name type="scientific">Peribacillus castrilensis</name>
    <dbReference type="NCBI Taxonomy" id="2897690"/>
    <lineage>
        <taxon>Bacteria</taxon>
        <taxon>Bacillati</taxon>
        <taxon>Bacillota</taxon>
        <taxon>Bacilli</taxon>
        <taxon>Bacillales</taxon>
        <taxon>Bacillaceae</taxon>
        <taxon>Peribacillus</taxon>
    </lineage>
</organism>
<reference evidence="7 8" key="1">
    <citation type="submission" date="2023-03" db="EMBL/GenBank/DDBJ databases">
        <title>Bacillus Genome Sequencing.</title>
        <authorList>
            <person name="Dunlap C."/>
        </authorList>
    </citation>
    <scope>NUCLEOTIDE SEQUENCE [LARGE SCALE GENOMIC DNA]</scope>
    <source>
        <strain evidence="7 8">B-41290</strain>
    </source>
</reference>
<dbReference type="PANTHER" id="PTHR33545:SF5">
    <property type="entry name" value="UPF0750 MEMBRANE PROTEIN YITT"/>
    <property type="match status" value="1"/>
</dbReference>
<keyword evidence="4 6" id="KW-1133">Transmembrane helix</keyword>
<keyword evidence="2" id="KW-1003">Cell membrane</keyword>
<name>A0AAW9NG41_9BACI</name>
<dbReference type="AlphaFoldDB" id="A0AAW9NG41"/>
<evidence type="ECO:0000256" key="3">
    <source>
        <dbReference type="ARBA" id="ARBA00022692"/>
    </source>
</evidence>
<dbReference type="InterPro" id="IPR003740">
    <property type="entry name" value="YitT"/>
</dbReference>
<dbReference type="Pfam" id="PF02588">
    <property type="entry name" value="YitT_membrane"/>
    <property type="match status" value="1"/>
</dbReference>
<evidence type="ECO:0000256" key="6">
    <source>
        <dbReference type="SAM" id="Phobius"/>
    </source>
</evidence>
<comment type="caution">
    <text evidence="7">The sequence shown here is derived from an EMBL/GenBank/DDBJ whole genome shotgun (WGS) entry which is preliminary data.</text>
</comment>
<dbReference type="Proteomes" id="UP001307168">
    <property type="component" value="Unassembled WGS sequence"/>
</dbReference>
<dbReference type="EMBL" id="JARNBH010000039">
    <property type="protein sequence ID" value="MEC0276734.1"/>
    <property type="molecule type" value="Genomic_DNA"/>
</dbReference>
<accession>A0AAW9NG41</accession>
<protein>
    <submittedName>
        <fullName evidence="7">YitT family protein</fullName>
    </submittedName>
</protein>
<evidence type="ECO:0000256" key="1">
    <source>
        <dbReference type="ARBA" id="ARBA00004651"/>
    </source>
</evidence>
<sequence>MIMIMINIPIYLLSLLYDKSYFFNAILGLAFTSTIIDWLTPLNGLVHLPIITSAIIGGMTIGIGVGFMLRQHISPGGVDLLALLISKTTATNPGIIIFIIDSLIVIAGIIILKDLKLMYSLITISCVGFCVILINSFKTINFLR</sequence>
<feature type="transmembrane region" description="Helical" evidence="6">
    <location>
        <begin position="46"/>
        <end position="69"/>
    </location>
</feature>
<evidence type="ECO:0000313" key="7">
    <source>
        <dbReference type="EMBL" id="MEC0276734.1"/>
    </source>
</evidence>